<evidence type="ECO:0000256" key="6">
    <source>
        <dbReference type="ARBA" id="ARBA00024536"/>
    </source>
</evidence>
<keyword evidence="3 7" id="KW-0350">Heme biosynthesis</keyword>
<dbReference type="Proteomes" id="UP000249522">
    <property type="component" value="Unassembled WGS sequence"/>
</dbReference>
<keyword evidence="10" id="KW-1185">Reference proteome</keyword>
<dbReference type="EC" id="4.99.1.9" evidence="7"/>
<reference evidence="9 10" key="1">
    <citation type="submission" date="2018-06" db="EMBL/GenBank/DDBJ databases">
        <title>Paenibacillus imtechensis sp. nov.</title>
        <authorList>
            <person name="Pinnaka A.K."/>
            <person name="Singh H."/>
            <person name="Kaur M."/>
        </authorList>
    </citation>
    <scope>NUCLEOTIDE SEQUENCE [LARGE SCALE GENOMIC DNA]</scope>
    <source>
        <strain evidence="9 10">SMB1</strain>
    </source>
</reference>
<dbReference type="HAMAP" id="MF_00323">
    <property type="entry name" value="Ferrochelatase"/>
    <property type="match status" value="1"/>
</dbReference>
<dbReference type="NCBIfam" id="TIGR00109">
    <property type="entry name" value="hemH"/>
    <property type="match status" value="1"/>
</dbReference>
<protein>
    <recommendedName>
        <fullName evidence="7">Coproporphyrin III ferrochelatase</fullName>
        <ecNumber evidence="7">4.99.1.9</ecNumber>
    </recommendedName>
</protein>
<evidence type="ECO:0000256" key="1">
    <source>
        <dbReference type="ARBA" id="ARBA00004744"/>
    </source>
</evidence>
<dbReference type="PANTHER" id="PTHR11108:SF1">
    <property type="entry name" value="FERROCHELATASE, MITOCHONDRIAL"/>
    <property type="match status" value="1"/>
</dbReference>
<dbReference type="UniPathway" id="UPA00252"/>
<dbReference type="OrthoDB" id="9776380at2"/>
<dbReference type="CDD" id="cd00419">
    <property type="entry name" value="Ferrochelatase_C"/>
    <property type="match status" value="1"/>
</dbReference>
<evidence type="ECO:0000256" key="3">
    <source>
        <dbReference type="ARBA" id="ARBA00023133"/>
    </source>
</evidence>
<dbReference type="GO" id="GO:0004325">
    <property type="term" value="F:ferrochelatase activity"/>
    <property type="evidence" value="ECO:0007669"/>
    <property type="project" value="UniProtKB-UniRule"/>
</dbReference>
<evidence type="ECO:0000313" key="9">
    <source>
        <dbReference type="EMBL" id="PZD95934.1"/>
    </source>
</evidence>
<dbReference type="InterPro" id="IPR033644">
    <property type="entry name" value="Ferrochelatase_C"/>
</dbReference>
<feature type="binding site" evidence="7">
    <location>
        <position position="266"/>
    </location>
    <ligand>
        <name>Fe(2+)</name>
        <dbReference type="ChEBI" id="CHEBI:29033"/>
    </ligand>
</feature>
<dbReference type="Gene3D" id="3.40.50.1400">
    <property type="match status" value="2"/>
</dbReference>
<evidence type="ECO:0000256" key="4">
    <source>
        <dbReference type="ARBA" id="ARBA00023239"/>
    </source>
</evidence>
<proteinExistence type="inferred from homology"/>
<dbReference type="SUPFAM" id="SSF53800">
    <property type="entry name" value="Chelatase"/>
    <property type="match status" value="1"/>
</dbReference>
<comment type="subcellular location">
    <subcellularLocation>
        <location evidence="7 8">Cytoplasm</location>
    </subcellularLocation>
</comment>
<feature type="binding site" evidence="7">
    <location>
        <position position="33"/>
    </location>
    <ligand>
        <name>Fe-coproporphyrin III</name>
        <dbReference type="ChEBI" id="CHEBI:68438"/>
    </ligand>
</feature>
<dbReference type="PROSITE" id="PS00534">
    <property type="entry name" value="FERROCHELATASE"/>
    <property type="match status" value="1"/>
</dbReference>
<gene>
    <name evidence="7" type="primary">cpfC</name>
    <name evidence="9" type="ORF">DNH61_10885</name>
</gene>
<comment type="catalytic activity">
    <reaction evidence="6">
        <text>Fe-coproporphyrin III + 2 H(+) = coproporphyrin III + Fe(2+)</text>
        <dbReference type="Rhea" id="RHEA:49572"/>
        <dbReference type="ChEBI" id="CHEBI:15378"/>
        <dbReference type="ChEBI" id="CHEBI:29033"/>
        <dbReference type="ChEBI" id="CHEBI:68438"/>
        <dbReference type="ChEBI" id="CHEBI:131725"/>
        <dbReference type="EC" id="4.99.1.9"/>
    </reaction>
    <physiologicalReaction direction="right-to-left" evidence="6">
        <dbReference type="Rhea" id="RHEA:49574"/>
    </physiologicalReaction>
</comment>
<evidence type="ECO:0000256" key="5">
    <source>
        <dbReference type="ARBA" id="ARBA00023244"/>
    </source>
</evidence>
<sequence length="314" mass="34749">MAGTNSSKIGVLVMSYGTPVSMEDIEPYYTHIRRGNPPSPEQLAELTERYEAIVGGVFPLRENTDRQVQGLQEVLDRLAPGTYKCYQGLKHAKPFIEDGVEEMAADGIREAVGIVLAPHYSIMSVGSYIKRAKETAEAKGLKLASVEEYHLHPKLIAALADRVKTALKLFGEEVRPADVKVLFSAHSLPERILQMGDPYVKQLLATSEAVAEAAGVSDWQFTWQSAGRTHEPWLGPDILDTMQSLQTEGVKYILSAPIGFVSDHLEVLYDLDIEAKAFAKNLGIHFERIEMLNTDPFYMEALAESVMAARNGRD</sequence>
<dbReference type="GO" id="GO:0006783">
    <property type="term" value="P:heme biosynthetic process"/>
    <property type="evidence" value="ECO:0007669"/>
    <property type="project" value="UniProtKB-UniRule"/>
</dbReference>
<evidence type="ECO:0000256" key="2">
    <source>
        <dbReference type="ARBA" id="ARBA00023004"/>
    </source>
</evidence>
<name>A0A2W1LN96_9BACL</name>
<dbReference type="CDD" id="cd03411">
    <property type="entry name" value="Ferrochelatase_N"/>
    <property type="match status" value="1"/>
</dbReference>
<dbReference type="PANTHER" id="PTHR11108">
    <property type="entry name" value="FERROCHELATASE"/>
    <property type="match status" value="1"/>
</dbReference>
<comment type="pathway">
    <text evidence="1 7 8">Porphyrin-containing compound metabolism; protoheme biosynthesis.</text>
</comment>
<dbReference type="Pfam" id="PF00762">
    <property type="entry name" value="Ferrochelatase"/>
    <property type="match status" value="1"/>
</dbReference>
<evidence type="ECO:0000256" key="8">
    <source>
        <dbReference type="RuleBase" id="RU000607"/>
    </source>
</evidence>
<accession>A0A2W1LN96</accession>
<dbReference type="InterPro" id="IPR019772">
    <property type="entry name" value="Ferrochelatase_AS"/>
</dbReference>
<evidence type="ECO:0000256" key="7">
    <source>
        <dbReference type="HAMAP-Rule" id="MF_00323"/>
    </source>
</evidence>
<dbReference type="EMBL" id="QKRB01000043">
    <property type="protein sequence ID" value="PZD95934.1"/>
    <property type="molecule type" value="Genomic_DNA"/>
</dbReference>
<dbReference type="InterPro" id="IPR033659">
    <property type="entry name" value="Ferrochelatase_N"/>
</dbReference>
<organism evidence="9 10">
    <name type="scientific">Paenibacillus sambharensis</name>
    <dbReference type="NCBI Taxonomy" id="1803190"/>
    <lineage>
        <taxon>Bacteria</taxon>
        <taxon>Bacillati</taxon>
        <taxon>Bacillota</taxon>
        <taxon>Bacilli</taxon>
        <taxon>Bacillales</taxon>
        <taxon>Paenibacillaceae</taxon>
        <taxon>Paenibacillus</taxon>
    </lineage>
</organism>
<comment type="caution">
    <text evidence="7">Lacks conserved residue(s) required for the propagation of feature annotation.</text>
</comment>
<comment type="similarity">
    <text evidence="7 8">Belongs to the ferrochelatase family.</text>
</comment>
<comment type="function">
    <text evidence="7 8">Involved in coproporphyrin-dependent heme b biosynthesis. Catalyzes the insertion of ferrous iron into coproporphyrin III to form Fe-coproporphyrin III.</text>
</comment>
<keyword evidence="4 7" id="KW-0456">Lyase</keyword>
<dbReference type="GO" id="GO:0046872">
    <property type="term" value="F:metal ion binding"/>
    <property type="evidence" value="ECO:0007669"/>
    <property type="project" value="UniProtKB-UniRule"/>
</dbReference>
<feature type="binding site" description="axial binding residue" evidence="7">
    <location>
        <position position="16"/>
    </location>
    <ligand>
        <name>Fe-coproporphyrin III</name>
        <dbReference type="ChEBI" id="CHEBI:68438"/>
    </ligand>
    <ligandPart>
        <name>Fe</name>
        <dbReference type="ChEBI" id="CHEBI:18248"/>
    </ligandPart>
</feature>
<keyword evidence="2 7" id="KW-0408">Iron</keyword>
<comment type="caution">
    <text evidence="9">The sequence shown here is derived from an EMBL/GenBank/DDBJ whole genome shotgun (WGS) entry which is preliminary data.</text>
</comment>
<evidence type="ECO:0000313" key="10">
    <source>
        <dbReference type="Proteomes" id="UP000249522"/>
    </source>
</evidence>
<dbReference type="AlphaFoldDB" id="A0A2W1LN96"/>
<feature type="binding site" evidence="7">
    <location>
        <position position="186"/>
    </location>
    <ligand>
        <name>Fe(2+)</name>
        <dbReference type="ChEBI" id="CHEBI:29033"/>
    </ligand>
</feature>
<keyword evidence="7" id="KW-0479">Metal-binding</keyword>
<dbReference type="GO" id="GO:0005737">
    <property type="term" value="C:cytoplasm"/>
    <property type="evidence" value="ECO:0007669"/>
    <property type="project" value="UniProtKB-SubCell"/>
</dbReference>
<keyword evidence="5 7" id="KW-0627">Porphyrin biosynthesis</keyword>
<keyword evidence="7 8" id="KW-0963">Cytoplasm</keyword>
<dbReference type="InterPro" id="IPR001015">
    <property type="entry name" value="Ferrochelatase"/>
</dbReference>
<feature type="binding site" evidence="7">
    <location>
        <begin position="49"/>
        <end position="50"/>
    </location>
    <ligand>
        <name>Fe-coproporphyrin III</name>
        <dbReference type="ChEBI" id="CHEBI:68438"/>
    </ligand>
</feature>
<feature type="binding site" evidence="7">
    <location>
        <position position="128"/>
    </location>
    <ligand>
        <name>Fe-coproporphyrin III</name>
        <dbReference type="ChEBI" id="CHEBI:68438"/>
    </ligand>
</feature>
<dbReference type="RefSeq" id="WP_111146679.1">
    <property type="nucleotide sequence ID" value="NZ_QKRB01000043.1"/>
</dbReference>